<dbReference type="InterPro" id="IPR038063">
    <property type="entry name" value="Transpep_catalytic_dom"/>
</dbReference>
<dbReference type="SUPFAM" id="SSF47090">
    <property type="entry name" value="PGBD-like"/>
    <property type="match status" value="1"/>
</dbReference>
<keyword evidence="10" id="KW-1185">Reference proteome</keyword>
<dbReference type="Gene3D" id="2.40.440.10">
    <property type="entry name" value="L,D-transpeptidase catalytic domain-like"/>
    <property type="match status" value="1"/>
</dbReference>
<dbReference type="InterPro" id="IPR005490">
    <property type="entry name" value="LD_TPept_cat_dom"/>
</dbReference>
<accession>A0ABV5JIC9</accession>
<evidence type="ECO:0000256" key="4">
    <source>
        <dbReference type="ARBA" id="ARBA00022960"/>
    </source>
</evidence>
<feature type="active site" description="Nucleophile" evidence="7">
    <location>
        <position position="449"/>
    </location>
</feature>
<keyword evidence="6 7" id="KW-0961">Cell wall biogenesis/degradation</keyword>
<evidence type="ECO:0000313" key="10">
    <source>
        <dbReference type="Proteomes" id="UP001589683"/>
    </source>
</evidence>
<evidence type="ECO:0000256" key="5">
    <source>
        <dbReference type="ARBA" id="ARBA00022984"/>
    </source>
</evidence>
<comment type="similarity">
    <text evidence="2">Belongs to the YkuD family.</text>
</comment>
<comment type="caution">
    <text evidence="9">The sequence shown here is derived from an EMBL/GenBank/DDBJ whole genome shotgun (WGS) entry which is preliminary data.</text>
</comment>
<feature type="active site" description="Proton donor/acceptor" evidence="7">
    <location>
        <position position="430"/>
    </location>
</feature>
<dbReference type="PANTHER" id="PTHR41533">
    <property type="entry name" value="L,D-TRANSPEPTIDASE HI_1667-RELATED"/>
    <property type="match status" value="1"/>
</dbReference>
<reference evidence="9 10" key="1">
    <citation type="submission" date="2024-09" db="EMBL/GenBank/DDBJ databases">
        <authorList>
            <person name="Sun Q."/>
            <person name="Mori K."/>
        </authorList>
    </citation>
    <scope>NUCLEOTIDE SEQUENCE [LARGE SCALE GENOMIC DNA]</scope>
    <source>
        <strain evidence="9 10">CECT 8726</strain>
    </source>
</reference>
<dbReference type="SUPFAM" id="SSF141523">
    <property type="entry name" value="L,D-transpeptidase catalytic domain-like"/>
    <property type="match status" value="1"/>
</dbReference>
<organism evidence="9 10">
    <name type="scientific">Pseudohalocynthiibacter aestuariivivens</name>
    <dbReference type="NCBI Taxonomy" id="1591409"/>
    <lineage>
        <taxon>Bacteria</taxon>
        <taxon>Pseudomonadati</taxon>
        <taxon>Pseudomonadota</taxon>
        <taxon>Alphaproteobacteria</taxon>
        <taxon>Rhodobacterales</taxon>
        <taxon>Paracoccaceae</taxon>
        <taxon>Pseudohalocynthiibacter</taxon>
    </lineage>
</organism>
<evidence type="ECO:0000259" key="8">
    <source>
        <dbReference type="PROSITE" id="PS52029"/>
    </source>
</evidence>
<keyword evidence="5 7" id="KW-0573">Peptidoglycan synthesis</keyword>
<dbReference type="PROSITE" id="PS52029">
    <property type="entry name" value="LD_TPASE"/>
    <property type="match status" value="1"/>
</dbReference>
<evidence type="ECO:0000256" key="6">
    <source>
        <dbReference type="ARBA" id="ARBA00023316"/>
    </source>
</evidence>
<evidence type="ECO:0000256" key="2">
    <source>
        <dbReference type="ARBA" id="ARBA00005992"/>
    </source>
</evidence>
<dbReference type="InterPro" id="IPR002477">
    <property type="entry name" value="Peptidoglycan-bd-like"/>
</dbReference>
<dbReference type="EMBL" id="JBHMEA010000039">
    <property type="protein sequence ID" value="MFB9232523.1"/>
    <property type="molecule type" value="Genomic_DNA"/>
</dbReference>
<proteinExistence type="inferred from homology"/>
<keyword evidence="4 7" id="KW-0133">Cell shape</keyword>
<evidence type="ECO:0000256" key="3">
    <source>
        <dbReference type="ARBA" id="ARBA00022679"/>
    </source>
</evidence>
<feature type="domain" description="L,D-TPase catalytic" evidence="8">
    <location>
        <begin position="298"/>
        <end position="474"/>
    </location>
</feature>
<dbReference type="Gene3D" id="1.10.101.10">
    <property type="entry name" value="PGBD-like superfamily/PGBD"/>
    <property type="match status" value="1"/>
</dbReference>
<name>A0ABV5JIC9_9RHOB</name>
<dbReference type="Pfam" id="PF03734">
    <property type="entry name" value="YkuD"/>
    <property type="match status" value="1"/>
</dbReference>
<sequence length="538" mass="60838">MTSFVPRQAFLNVWSALFALIIVSLGLTVPAHAQVTAFKQAVAEAASGDIEIAEFYRTRSYDPIWTGRAGRDAQLRRAFLSALENAGDHALPVRRYDPTEIRAALRAANTPRARGQLEVDLSRKFLQYARDIQTGILVPSRVDEGIVRVVPRVNRLTLLRTLASRSPNGVFRALTPKTPEYNRLMAEKLRFERLLGRGGWGPDVAARKLEPGDSGNLVVILRNRLIAMGYMRRSATQTYDAAIQQAVQQFQLAHGLTPDGVAGQATIQQLNVGVENRLQSVIVAMERERWLNRDRGDRHVLVNLTDFTAKIVDNGRVTFSTRSVVGKNQSDRRSPEFSDVMEHMVINPTWNVPRSIATEEYLPLLQRDPNAAGHMRITDVRGQLVDRASIDFTQFDTHNFPFDIKQPPSRRNALGLVKFMFPNPHNIYLHDTPAKNLFAREVRDFSHGCIRLNDPFDFAYALLARQVSNPEAFFQERLATGRETVVPLEVPIQVHLIYRTAFTQARGRTQFRRDIYGRDRRIWNALSQAGVALRAVRS</sequence>
<evidence type="ECO:0000256" key="7">
    <source>
        <dbReference type="PROSITE-ProRule" id="PRU01373"/>
    </source>
</evidence>
<dbReference type="InterPro" id="IPR045380">
    <property type="entry name" value="LD_TPept_scaffold_dom"/>
</dbReference>
<protein>
    <submittedName>
        <fullName evidence="9">Murein L,D-transpeptidase</fullName>
    </submittedName>
</protein>
<dbReference type="InterPro" id="IPR036366">
    <property type="entry name" value="PGBDSf"/>
</dbReference>
<keyword evidence="3" id="KW-0808">Transferase</keyword>
<evidence type="ECO:0000313" key="9">
    <source>
        <dbReference type="EMBL" id="MFB9232523.1"/>
    </source>
</evidence>
<dbReference type="Proteomes" id="UP001589683">
    <property type="component" value="Unassembled WGS sequence"/>
</dbReference>
<comment type="pathway">
    <text evidence="1 7">Cell wall biogenesis; peptidoglycan biosynthesis.</text>
</comment>
<dbReference type="PANTHER" id="PTHR41533:SF2">
    <property type="entry name" value="BLR7131 PROTEIN"/>
    <property type="match status" value="1"/>
</dbReference>
<dbReference type="InterPro" id="IPR052905">
    <property type="entry name" value="LD-transpeptidase_YkuD-like"/>
</dbReference>
<dbReference type="RefSeq" id="WP_213887847.1">
    <property type="nucleotide sequence ID" value="NZ_JAGFNU010000002.1"/>
</dbReference>
<dbReference type="CDD" id="cd16913">
    <property type="entry name" value="YkuD_like"/>
    <property type="match status" value="1"/>
</dbReference>
<dbReference type="Pfam" id="PF01471">
    <property type="entry name" value="PG_binding_1"/>
    <property type="match status" value="1"/>
</dbReference>
<evidence type="ECO:0000256" key="1">
    <source>
        <dbReference type="ARBA" id="ARBA00004752"/>
    </source>
</evidence>
<gene>
    <name evidence="9" type="ORF">ACFFUT_12080</name>
</gene>
<dbReference type="InterPro" id="IPR036365">
    <property type="entry name" value="PGBD-like_sf"/>
</dbReference>
<dbReference type="Pfam" id="PF20142">
    <property type="entry name" value="Scaffold"/>
    <property type="match status" value="1"/>
</dbReference>